<protein>
    <recommendedName>
        <fullName evidence="3">Helicase C-terminal domain-containing protein</fullName>
    </recommendedName>
</protein>
<sequence length="103" mass="11552">QPWVLMFFKNSTLAHNITKFLNQNTAPQFQGTNFACHYYSIMSPTYLEIAHTEFTKPDGSCHILCATSGESMGINHPDVRITVNVGIVEPSKDEQRRGPGDHD</sequence>
<evidence type="ECO:0000313" key="1">
    <source>
        <dbReference type="EMBL" id="KAE9391437.1"/>
    </source>
</evidence>
<organism evidence="1 2">
    <name type="scientific">Gymnopus androsaceus JB14</name>
    <dbReference type="NCBI Taxonomy" id="1447944"/>
    <lineage>
        <taxon>Eukaryota</taxon>
        <taxon>Fungi</taxon>
        <taxon>Dikarya</taxon>
        <taxon>Basidiomycota</taxon>
        <taxon>Agaricomycotina</taxon>
        <taxon>Agaricomycetes</taxon>
        <taxon>Agaricomycetidae</taxon>
        <taxon>Agaricales</taxon>
        <taxon>Marasmiineae</taxon>
        <taxon>Omphalotaceae</taxon>
        <taxon>Gymnopus</taxon>
    </lineage>
</organism>
<evidence type="ECO:0008006" key="3">
    <source>
        <dbReference type="Google" id="ProtNLM"/>
    </source>
</evidence>
<dbReference type="InterPro" id="IPR027417">
    <property type="entry name" value="P-loop_NTPase"/>
</dbReference>
<reference evidence="1" key="1">
    <citation type="journal article" date="2019" name="Environ. Microbiol.">
        <title>Fungal ecological strategies reflected in gene transcription - a case study of two litter decomposers.</title>
        <authorList>
            <person name="Barbi F."/>
            <person name="Kohler A."/>
            <person name="Barry K."/>
            <person name="Baskaran P."/>
            <person name="Daum C."/>
            <person name="Fauchery L."/>
            <person name="Ihrmark K."/>
            <person name="Kuo A."/>
            <person name="LaButti K."/>
            <person name="Lipzen A."/>
            <person name="Morin E."/>
            <person name="Grigoriev I.V."/>
            <person name="Henrissat B."/>
            <person name="Lindahl B."/>
            <person name="Martin F."/>
        </authorList>
    </citation>
    <scope>NUCLEOTIDE SEQUENCE</scope>
    <source>
        <strain evidence="1">JB14</strain>
    </source>
</reference>
<dbReference type="EMBL" id="ML769624">
    <property type="protein sequence ID" value="KAE9391437.1"/>
    <property type="molecule type" value="Genomic_DNA"/>
</dbReference>
<dbReference type="AlphaFoldDB" id="A0A6A4H2M9"/>
<dbReference type="SUPFAM" id="SSF52540">
    <property type="entry name" value="P-loop containing nucleoside triphosphate hydrolases"/>
    <property type="match status" value="1"/>
</dbReference>
<dbReference type="Gene3D" id="3.40.50.300">
    <property type="entry name" value="P-loop containing nucleotide triphosphate hydrolases"/>
    <property type="match status" value="1"/>
</dbReference>
<accession>A0A6A4H2M9</accession>
<dbReference type="OrthoDB" id="5952536at2759"/>
<name>A0A6A4H2M9_9AGAR</name>
<proteinExistence type="predicted"/>
<evidence type="ECO:0000313" key="2">
    <source>
        <dbReference type="Proteomes" id="UP000799118"/>
    </source>
</evidence>
<gene>
    <name evidence="1" type="ORF">BT96DRAFT_832082</name>
</gene>
<keyword evidence="2" id="KW-1185">Reference proteome</keyword>
<dbReference type="Proteomes" id="UP000799118">
    <property type="component" value="Unassembled WGS sequence"/>
</dbReference>
<feature type="non-terminal residue" evidence="1">
    <location>
        <position position="1"/>
    </location>
</feature>